<evidence type="ECO:0000259" key="1">
    <source>
        <dbReference type="Pfam" id="PF09588"/>
    </source>
</evidence>
<reference evidence="2" key="1">
    <citation type="submission" date="2021-06" db="EMBL/GenBank/DDBJ databases">
        <title>Novel Mycoplasma species detected in California sea lions (Zalophus californianus) from the USA.</title>
        <authorList>
            <person name="Volokhov D.V."/>
            <person name="Furtak V.A."/>
            <person name="Zagorodnyaya T.A."/>
        </authorList>
    </citation>
    <scope>NUCLEOTIDE SEQUENCE [LARGE SCALE GENOMIC DNA]</scope>
    <source>
        <strain evidence="2">CSL 5346</strain>
    </source>
</reference>
<dbReference type="Proteomes" id="UP000718793">
    <property type="component" value="Unassembled WGS sequence"/>
</dbReference>
<dbReference type="InterPro" id="IPR019080">
    <property type="entry name" value="YqaJ_viral_recombinase"/>
</dbReference>
<organism evidence="2 3">
    <name type="scientific">Mycoplasma zalophi</name>
    <dbReference type="NCBI Taxonomy" id="191287"/>
    <lineage>
        <taxon>Bacteria</taxon>
        <taxon>Bacillati</taxon>
        <taxon>Mycoplasmatota</taxon>
        <taxon>Mollicutes</taxon>
        <taxon>Mycoplasmataceae</taxon>
        <taxon>Mycoplasma</taxon>
    </lineage>
</organism>
<dbReference type="NCBIfam" id="NF045870">
    <property type="entry name" value="MAGa7180_fam_nucl"/>
    <property type="match status" value="1"/>
</dbReference>
<feature type="domain" description="YqaJ viral recombinase" evidence="1">
    <location>
        <begin position="47"/>
        <end position="173"/>
    </location>
</feature>
<protein>
    <recommendedName>
        <fullName evidence="1">YqaJ viral recombinase domain-containing protein</fullName>
    </recommendedName>
</protein>
<keyword evidence="3" id="KW-1185">Reference proteome</keyword>
<accession>A0ABS6DQW7</accession>
<name>A0ABS6DQW7_9MOLU</name>
<dbReference type="Pfam" id="PF09588">
    <property type="entry name" value="YqaJ"/>
    <property type="match status" value="1"/>
</dbReference>
<evidence type="ECO:0000313" key="2">
    <source>
        <dbReference type="EMBL" id="MBU4692528.1"/>
    </source>
</evidence>
<proteinExistence type="predicted"/>
<comment type="caution">
    <text evidence="2">The sequence shown here is derived from an EMBL/GenBank/DDBJ whole genome shotgun (WGS) entry which is preliminary data.</text>
</comment>
<sequence>MANKITRNYYNNRDYYLDEKNKIVKLAPEFHKKLLSSKPGSFTGFKKVGGSSIANVLNLDALHNDFVAFCNISKIGLPILDKKYVNAGIVLEPKIIKMLEQKTNKIVETFPAAKYNYDYFKDNLILGGLPDGYIKSSNTIIEIKTTGLKNYDYWHANGIPLNYIKQSQLYAYLKGATSYAICASFLEEDDYQNLDKVDVYKRKSMVKLYQLNTEQAEDDIEKVYAWYKKYTESGISPTYDLAVNADLIEWLRCENKEQWEELYNKWLEQGKINLYEN</sequence>
<gene>
    <name evidence="2" type="ORF">KQ875_02920</name>
</gene>
<dbReference type="EMBL" id="JAHMHH010000003">
    <property type="protein sequence ID" value="MBU4692528.1"/>
    <property type="molecule type" value="Genomic_DNA"/>
</dbReference>
<evidence type="ECO:0000313" key="3">
    <source>
        <dbReference type="Proteomes" id="UP000718793"/>
    </source>
</evidence>
<dbReference type="RefSeq" id="WP_216489210.1">
    <property type="nucleotide sequence ID" value="NZ_JAHMHH010000003.1"/>
</dbReference>